<dbReference type="InterPro" id="IPR026741">
    <property type="entry name" value="SNO"/>
</dbReference>
<dbReference type="PANTHER" id="PTHR12706:SF13">
    <property type="entry name" value="PROTEIN FORGETTER 1"/>
    <property type="match status" value="1"/>
</dbReference>
<dbReference type="InterPro" id="IPR026937">
    <property type="entry name" value="SBNO_Helicase_C_dom"/>
</dbReference>
<gene>
    <name evidence="3" type="ORF">ZEAMMB73_Zm00001d026270</name>
</gene>
<accession>A0A1D6JDZ3</accession>
<dbReference type="Pfam" id="PF13871">
    <property type="entry name" value="Helicase_C_4"/>
    <property type="match status" value="1"/>
</dbReference>
<evidence type="ECO:0000259" key="2">
    <source>
        <dbReference type="Pfam" id="PF13871"/>
    </source>
</evidence>
<comment type="similarity">
    <text evidence="1">Belongs to the SBNO family.</text>
</comment>
<evidence type="ECO:0000313" key="3">
    <source>
        <dbReference type="EMBL" id="AQK46031.1"/>
    </source>
</evidence>
<dbReference type="AlphaFoldDB" id="A0A1D6JDZ3"/>
<dbReference type="InterPro" id="IPR027417">
    <property type="entry name" value="P-loop_NTPase"/>
</dbReference>
<dbReference type="Gene3D" id="3.40.50.300">
    <property type="entry name" value="P-loop containing nucleotide triphosphate hydrolases"/>
    <property type="match status" value="1"/>
</dbReference>
<organism evidence="3">
    <name type="scientific">Zea mays</name>
    <name type="common">Maize</name>
    <dbReference type="NCBI Taxonomy" id="4577"/>
    <lineage>
        <taxon>Eukaryota</taxon>
        <taxon>Viridiplantae</taxon>
        <taxon>Streptophyta</taxon>
        <taxon>Embryophyta</taxon>
        <taxon>Tracheophyta</taxon>
        <taxon>Spermatophyta</taxon>
        <taxon>Magnoliopsida</taxon>
        <taxon>Liliopsida</taxon>
        <taxon>Poales</taxon>
        <taxon>Poaceae</taxon>
        <taxon>PACMAD clade</taxon>
        <taxon>Panicoideae</taxon>
        <taxon>Andropogonodae</taxon>
        <taxon>Andropogoneae</taxon>
        <taxon>Tripsacinae</taxon>
        <taxon>Zea</taxon>
    </lineage>
</organism>
<feature type="domain" description="Strawberry notch helicase C" evidence="2">
    <location>
        <begin position="83"/>
        <end position="207"/>
    </location>
</feature>
<evidence type="ECO:0000256" key="1">
    <source>
        <dbReference type="ARBA" id="ARBA00006992"/>
    </source>
</evidence>
<dbReference type="GO" id="GO:0006355">
    <property type="term" value="P:regulation of DNA-templated transcription"/>
    <property type="evidence" value="ECO:0007669"/>
    <property type="project" value="InterPro"/>
</dbReference>
<sequence>MYFCFFVFDHRNGGLPVLIHFGSFFSSFLMKRCTCLLRVREKKTYAQWPHFMLVTFVICRYDSAVEKKLKILDIISSLDLPNNPLDDIIDQLGEPDNVAEITGRRGMLVRALDGKGVVYQARNAKEVSMEMINMHEKQQFMDDKKLIAIISEAGSAGVSLHADRRAKNQRRRVHITLELPWSADRAIQQFGRTHRSNQTSAPQYRFNIYFYEVFLVHLNFDCTLLAAALHLDEDFVVLFP</sequence>
<proteinExistence type="inferred from homology"/>
<dbReference type="EMBL" id="CM000786">
    <property type="protein sequence ID" value="AQK46031.1"/>
    <property type="molecule type" value="Genomic_DNA"/>
</dbReference>
<dbReference type="PANTHER" id="PTHR12706">
    <property type="entry name" value="STRAWBERRY NOTCH-RELATED"/>
    <property type="match status" value="1"/>
</dbReference>
<name>A0A1D6JDZ3_MAIZE</name>
<reference evidence="3" key="1">
    <citation type="submission" date="2015-12" db="EMBL/GenBank/DDBJ databases">
        <title>Update maize B73 reference genome by single molecule sequencing technologies.</title>
        <authorList>
            <consortium name="Maize Genome Sequencing Project"/>
            <person name="Ware D."/>
        </authorList>
    </citation>
    <scope>NUCLEOTIDE SEQUENCE</scope>
    <source>
        <tissue evidence="3">Seedling</tissue>
    </source>
</reference>
<protein>
    <submittedName>
        <fullName evidence="3">RING/FYVE/PHD zinc finger superfamily protein</fullName>
    </submittedName>
</protein>